<dbReference type="InterPro" id="IPR005625">
    <property type="entry name" value="PepSY-ass_TM"/>
</dbReference>
<evidence type="ECO:0000313" key="2">
    <source>
        <dbReference type="EMBL" id="MBD1433743.1"/>
    </source>
</evidence>
<keyword evidence="1" id="KW-0812">Transmembrane</keyword>
<proteinExistence type="predicted"/>
<keyword evidence="3" id="KW-1185">Reference proteome</keyword>
<accession>A0ABR7YQX7</accession>
<keyword evidence="1" id="KW-0472">Membrane</keyword>
<keyword evidence="1" id="KW-1133">Transmembrane helix</keyword>
<feature type="transmembrane region" description="Helical" evidence="1">
    <location>
        <begin position="20"/>
        <end position="42"/>
    </location>
</feature>
<dbReference type="Proteomes" id="UP000602759">
    <property type="component" value="Unassembled WGS sequence"/>
</dbReference>
<dbReference type="Pfam" id="PF03929">
    <property type="entry name" value="PepSY_TM"/>
    <property type="match status" value="1"/>
</dbReference>
<evidence type="ECO:0000256" key="1">
    <source>
        <dbReference type="SAM" id="Phobius"/>
    </source>
</evidence>
<name>A0ABR7YQX7_9SPHI</name>
<comment type="caution">
    <text evidence="2">The sequence shown here is derived from an EMBL/GenBank/DDBJ whole genome shotgun (WGS) entry which is preliminary data.</text>
</comment>
<protein>
    <submittedName>
        <fullName evidence="2">PepSY domain-containing protein</fullName>
    </submittedName>
</protein>
<organism evidence="2 3">
    <name type="scientific">Sphingobacterium micropteri</name>
    <dbReference type="NCBI Taxonomy" id="2763501"/>
    <lineage>
        <taxon>Bacteria</taxon>
        <taxon>Pseudomonadati</taxon>
        <taxon>Bacteroidota</taxon>
        <taxon>Sphingobacteriia</taxon>
        <taxon>Sphingobacteriales</taxon>
        <taxon>Sphingobacteriaceae</taxon>
        <taxon>Sphingobacterium</taxon>
    </lineage>
</organism>
<gene>
    <name evidence="2" type="ORF">H8B06_12965</name>
</gene>
<evidence type="ECO:0000313" key="3">
    <source>
        <dbReference type="Proteomes" id="UP000602759"/>
    </source>
</evidence>
<reference evidence="2 3" key="1">
    <citation type="submission" date="2020-08" db="EMBL/GenBank/DDBJ databases">
        <title>Sphingobacterium sp. DN00404 isolated from aquaculture water.</title>
        <authorList>
            <person name="Zhang M."/>
        </authorList>
    </citation>
    <scope>NUCLEOTIDE SEQUENCE [LARGE SCALE GENOMIC DNA]</scope>
    <source>
        <strain evidence="2 3">DN00404</strain>
    </source>
</reference>
<dbReference type="EMBL" id="JACOIK010000008">
    <property type="protein sequence ID" value="MBD1433743.1"/>
    <property type="molecule type" value="Genomic_DNA"/>
</dbReference>
<sequence length="53" mass="5843">MIRLNSDLHVGTIGGLSTKIIACITCLVCASLPVTGTVIWYNRGRGSKKRRRR</sequence>